<accession>A0A835IR34</accession>
<comment type="caution">
    <text evidence="2">The sequence shown here is derived from an EMBL/GenBank/DDBJ whole genome shotgun (WGS) entry which is preliminary data.</text>
</comment>
<evidence type="ECO:0000313" key="3">
    <source>
        <dbReference type="Proteomes" id="UP000631114"/>
    </source>
</evidence>
<feature type="compositionally biased region" description="Basic and acidic residues" evidence="1">
    <location>
        <begin position="76"/>
        <end position="164"/>
    </location>
</feature>
<dbReference type="EMBL" id="JADFTS010000001">
    <property type="protein sequence ID" value="KAF9623555.1"/>
    <property type="molecule type" value="Genomic_DNA"/>
</dbReference>
<sequence length="196" mass="23021">MENPGRLEENFDVFSAEIGVLKHLRDEVARRGEPRMNRWLENVQGKVHEENEVRKELNEIQRGVYSADANLNSSQLEKELEKRKEDKGIIETEPRWRDEKKGKELEGIIAKTRSDKKEEEDNAKEKMVEKRAEKDNGGQGDNTEKETKPEDAKQVEEERTKGRAEPQNSYYHFYYRDSHTPQIFSDENPNAWCSIQ</sequence>
<dbReference type="OrthoDB" id="10631182at2759"/>
<keyword evidence="3" id="KW-1185">Reference proteome</keyword>
<name>A0A835IR34_9MAGN</name>
<evidence type="ECO:0000256" key="1">
    <source>
        <dbReference type="SAM" id="MobiDB-lite"/>
    </source>
</evidence>
<feature type="region of interest" description="Disordered" evidence="1">
    <location>
        <begin position="68"/>
        <end position="169"/>
    </location>
</feature>
<protein>
    <submittedName>
        <fullName evidence="2">Uncharacterized protein</fullName>
    </submittedName>
</protein>
<organism evidence="2 3">
    <name type="scientific">Coptis chinensis</name>
    <dbReference type="NCBI Taxonomy" id="261450"/>
    <lineage>
        <taxon>Eukaryota</taxon>
        <taxon>Viridiplantae</taxon>
        <taxon>Streptophyta</taxon>
        <taxon>Embryophyta</taxon>
        <taxon>Tracheophyta</taxon>
        <taxon>Spermatophyta</taxon>
        <taxon>Magnoliopsida</taxon>
        <taxon>Ranunculales</taxon>
        <taxon>Ranunculaceae</taxon>
        <taxon>Coptidoideae</taxon>
        <taxon>Coptis</taxon>
    </lineage>
</organism>
<proteinExistence type="predicted"/>
<reference evidence="2 3" key="1">
    <citation type="submission" date="2020-10" db="EMBL/GenBank/DDBJ databases">
        <title>The Coptis chinensis genome and diversification of protoberbering-type alkaloids.</title>
        <authorList>
            <person name="Wang B."/>
            <person name="Shu S."/>
            <person name="Song C."/>
            <person name="Liu Y."/>
        </authorList>
    </citation>
    <scope>NUCLEOTIDE SEQUENCE [LARGE SCALE GENOMIC DNA]</scope>
    <source>
        <strain evidence="2">HL-2020</strain>
        <tissue evidence="2">Leaf</tissue>
    </source>
</reference>
<gene>
    <name evidence="2" type="ORF">IFM89_003345</name>
</gene>
<evidence type="ECO:0000313" key="2">
    <source>
        <dbReference type="EMBL" id="KAF9623555.1"/>
    </source>
</evidence>
<dbReference type="Proteomes" id="UP000631114">
    <property type="component" value="Unassembled WGS sequence"/>
</dbReference>
<dbReference type="AlphaFoldDB" id="A0A835IR34"/>